<feature type="compositionally biased region" description="Basic residues" evidence="8">
    <location>
        <begin position="1036"/>
        <end position="1051"/>
    </location>
</feature>
<feature type="domain" description="PAP-associated" evidence="9">
    <location>
        <begin position="651"/>
        <end position="707"/>
    </location>
</feature>
<dbReference type="Gene3D" id="1.10.1410.10">
    <property type="match status" value="1"/>
</dbReference>
<name>A0AAV0SYH6_HYABA</name>
<protein>
    <recommendedName>
        <fullName evidence="13">PAP-associated domain-containing protein</fullName>
    </recommendedName>
</protein>
<comment type="caution">
    <text evidence="11">The sequence shown here is derived from an EMBL/GenBank/DDBJ whole genome shotgun (WGS) entry which is preliminary data.</text>
</comment>
<evidence type="ECO:0000259" key="10">
    <source>
        <dbReference type="Pfam" id="PF22600"/>
    </source>
</evidence>
<feature type="compositionally biased region" description="Polar residues" evidence="8">
    <location>
        <begin position="962"/>
        <end position="974"/>
    </location>
</feature>
<keyword evidence="6" id="KW-0479">Metal-binding</keyword>
<dbReference type="SUPFAM" id="SSF81631">
    <property type="entry name" value="PAP/OAS1 substrate-binding domain"/>
    <property type="match status" value="1"/>
</dbReference>
<dbReference type="GO" id="GO:0005737">
    <property type="term" value="C:cytoplasm"/>
    <property type="evidence" value="ECO:0007669"/>
    <property type="project" value="UniProtKB-SubCell"/>
</dbReference>
<accession>A0AAV0SYH6</accession>
<dbReference type="Pfam" id="PF03828">
    <property type="entry name" value="PAP_assoc"/>
    <property type="match status" value="1"/>
</dbReference>
<evidence type="ECO:0000256" key="5">
    <source>
        <dbReference type="ARBA" id="ARBA00022679"/>
    </source>
</evidence>
<keyword evidence="4" id="KW-0963">Cytoplasm</keyword>
<dbReference type="SUPFAM" id="SSF81301">
    <property type="entry name" value="Nucleotidyltransferase"/>
    <property type="match status" value="1"/>
</dbReference>
<sequence length="1058" mass="117618">MDASVSVTAAPLPPQPRRRHAHNKQKVSHDARLQLASLQGKQKPRKARSKSVSKLAIADSTAVVADYHDALWYNAGKGDLVFAHWLLGRCNGVGDATTPQSAEAVQRMFALYQIQCKLRQELSRSSKREVIEGAEEEENDDDADACLWSVEEIVEQATNVLRVSRLELMKQQKAAEKSNAKRRKTVERIVVTEVVENATELILSRATNGHEVVLRRWIEVLRDEEHVEADPTIGSVRKKREARMRVRKNATKGAEELVCEQVESFLTFLAESAQTPTLSTAYVTTVPSDAEKAWSMELQQIVESSSIGPQEEKRRLQVARDIQTVFRREVSQWRHCDVVLYGSSLTHYGSLGSDLDMCLLPNGRSSIKYVGPSVEAIGKRELQRLIGGSPGESEHTRSDAGGVYQLPEIGALVRTGIEKLTQALNELDRVGSTCDKVAKQRCSLEFFHCQMRMLHNAIVAELSNLPEDAIASKGAPAHLKAVIAASKRRTNDLYRVREILQRLVGCEVRHVIAGARVPIIRFLHKSSGCEYECDLCFENVLATHNTPLLRAYASFDDRARSLGLAVKHWVKRRGISDASMGFLSSYSFVLLSIFYLQVVRVLPNLQDPRLLEYAHVEPDYVNGVNIAFCKDRDLAQRHHELTLASDVSGVSLATLLVGFFEFYATQFDFAKRVVTVRSPETPVLKLQQWGSRKAKTWRLSIQDPLETGRDLGCVLQYKGQERIICELRRAHGLLVQGGSFIDDVCAVDKPADKAVKAGKAKQKNGTAAPVNGVQSERSQRQADVTKRSFSLSLESADEKLTKEEIEQLFKDFQASVSVGKVVEATSFDSTAGDGHDVESSGKQWEVELWTQAKKLPRRLYRTTRIDWETEDGRGGRVWVHHQTYFATPPCRQCLSPKHATSKCSATGGREDNNSEGAGDRAQQVDKSAAERNARRHVLHLALSSGQQAAVVKLSGHRKEQQQHGGASQQVNSGAKSEPGNIRRVNEVGKKKVRGNMKTEAEQVAGSVLIDSVDGRVPVVTSVRGDGEGDTGGNMIQKKKKKRQQRVYRKRGTLKEGQE</sequence>
<evidence type="ECO:0000256" key="2">
    <source>
        <dbReference type="ARBA" id="ARBA00001946"/>
    </source>
</evidence>
<dbReference type="AlphaFoldDB" id="A0AAV0SYH6"/>
<evidence type="ECO:0000256" key="8">
    <source>
        <dbReference type="SAM" id="MobiDB-lite"/>
    </source>
</evidence>
<feature type="region of interest" description="Disordered" evidence="8">
    <location>
        <begin position="758"/>
        <end position="783"/>
    </location>
</feature>
<dbReference type="GO" id="GO:0046872">
    <property type="term" value="F:metal ion binding"/>
    <property type="evidence" value="ECO:0007669"/>
    <property type="project" value="UniProtKB-KW"/>
</dbReference>
<evidence type="ECO:0000256" key="7">
    <source>
        <dbReference type="ARBA" id="ARBA00022842"/>
    </source>
</evidence>
<evidence type="ECO:0008006" key="13">
    <source>
        <dbReference type="Google" id="ProtNLM"/>
    </source>
</evidence>
<dbReference type="GO" id="GO:0016779">
    <property type="term" value="F:nucleotidyltransferase activity"/>
    <property type="evidence" value="ECO:0007669"/>
    <property type="project" value="TreeGrafter"/>
</dbReference>
<proteinExistence type="predicted"/>
<dbReference type="PANTHER" id="PTHR12271">
    <property type="entry name" value="POLY A POLYMERASE CID PAP -RELATED"/>
    <property type="match status" value="1"/>
</dbReference>
<feature type="region of interest" description="Disordered" evidence="8">
    <location>
        <begin position="949"/>
        <end position="981"/>
    </location>
</feature>
<evidence type="ECO:0000256" key="6">
    <source>
        <dbReference type="ARBA" id="ARBA00022723"/>
    </source>
</evidence>
<feature type="region of interest" description="Disordered" evidence="8">
    <location>
        <begin position="894"/>
        <end position="931"/>
    </location>
</feature>
<dbReference type="InterPro" id="IPR002058">
    <property type="entry name" value="PAP_assoc"/>
</dbReference>
<evidence type="ECO:0000259" key="9">
    <source>
        <dbReference type="Pfam" id="PF03828"/>
    </source>
</evidence>
<dbReference type="Pfam" id="PF22600">
    <property type="entry name" value="MTPAP-like_central"/>
    <property type="match status" value="2"/>
</dbReference>
<dbReference type="InterPro" id="IPR043519">
    <property type="entry name" value="NT_sf"/>
</dbReference>
<comment type="cofactor">
    <cofactor evidence="1">
        <name>Mn(2+)</name>
        <dbReference type="ChEBI" id="CHEBI:29035"/>
    </cofactor>
</comment>
<keyword evidence="5" id="KW-0808">Transferase</keyword>
<keyword evidence="12" id="KW-1185">Reference proteome</keyword>
<dbReference type="PANTHER" id="PTHR12271:SF40">
    <property type="entry name" value="POLY(A) RNA POLYMERASE GLD2"/>
    <property type="match status" value="1"/>
</dbReference>
<feature type="region of interest" description="Disordered" evidence="8">
    <location>
        <begin position="1"/>
        <end position="31"/>
    </location>
</feature>
<evidence type="ECO:0000256" key="4">
    <source>
        <dbReference type="ARBA" id="ARBA00022490"/>
    </source>
</evidence>
<feature type="domain" description="Poly(A) RNA polymerase mitochondrial-like central palm" evidence="10">
    <location>
        <begin position="296"/>
        <end position="366"/>
    </location>
</feature>
<dbReference type="GO" id="GO:0031123">
    <property type="term" value="P:RNA 3'-end processing"/>
    <property type="evidence" value="ECO:0007669"/>
    <property type="project" value="TreeGrafter"/>
</dbReference>
<keyword evidence="7" id="KW-0460">Magnesium</keyword>
<reference evidence="11" key="1">
    <citation type="submission" date="2022-12" db="EMBL/GenBank/DDBJ databases">
        <authorList>
            <person name="Webb A."/>
        </authorList>
    </citation>
    <scope>NUCLEOTIDE SEQUENCE</scope>
    <source>
        <strain evidence="11">Hp1</strain>
    </source>
</reference>
<dbReference type="InterPro" id="IPR054708">
    <property type="entry name" value="MTPAP-like_central"/>
</dbReference>
<evidence type="ECO:0000256" key="1">
    <source>
        <dbReference type="ARBA" id="ARBA00001936"/>
    </source>
</evidence>
<evidence type="ECO:0000313" key="11">
    <source>
        <dbReference type="EMBL" id="CAI5710906.1"/>
    </source>
</evidence>
<dbReference type="CDD" id="cd05402">
    <property type="entry name" value="NT_PAP_TUTase"/>
    <property type="match status" value="1"/>
</dbReference>
<gene>
    <name evidence="11" type="ORF">HBR001_LOCUS554</name>
</gene>
<feature type="region of interest" description="Disordered" evidence="8">
    <location>
        <begin position="1019"/>
        <end position="1058"/>
    </location>
</feature>
<evidence type="ECO:0000313" key="12">
    <source>
        <dbReference type="Proteomes" id="UP001162031"/>
    </source>
</evidence>
<comment type="cofactor">
    <cofactor evidence="2">
        <name>Mg(2+)</name>
        <dbReference type="ChEBI" id="CHEBI:18420"/>
    </cofactor>
</comment>
<feature type="domain" description="Poly(A) RNA polymerase mitochondrial-like central palm" evidence="10">
    <location>
        <begin position="426"/>
        <end position="553"/>
    </location>
</feature>
<dbReference type="Gene3D" id="3.30.460.10">
    <property type="entry name" value="Beta Polymerase, domain 2"/>
    <property type="match status" value="1"/>
</dbReference>
<comment type="subcellular location">
    <subcellularLocation>
        <location evidence="3">Cytoplasm</location>
    </subcellularLocation>
</comment>
<feature type="compositionally biased region" description="Basic residues" evidence="8">
    <location>
        <begin position="16"/>
        <end position="26"/>
    </location>
</feature>
<evidence type="ECO:0000256" key="3">
    <source>
        <dbReference type="ARBA" id="ARBA00004496"/>
    </source>
</evidence>
<dbReference type="Proteomes" id="UP001162031">
    <property type="component" value="Unassembled WGS sequence"/>
</dbReference>
<dbReference type="EMBL" id="CANTFL010000076">
    <property type="protein sequence ID" value="CAI5710906.1"/>
    <property type="molecule type" value="Genomic_DNA"/>
</dbReference>
<organism evidence="11 12">
    <name type="scientific">Hyaloperonospora brassicae</name>
    <name type="common">Brassica downy mildew</name>
    <name type="synonym">Peronospora brassicae</name>
    <dbReference type="NCBI Taxonomy" id="162125"/>
    <lineage>
        <taxon>Eukaryota</taxon>
        <taxon>Sar</taxon>
        <taxon>Stramenopiles</taxon>
        <taxon>Oomycota</taxon>
        <taxon>Peronosporomycetes</taxon>
        <taxon>Peronosporales</taxon>
        <taxon>Peronosporaceae</taxon>
        <taxon>Hyaloperonospora</taxon>
    </lineage>
</organism>